<reference evidence="3 4" key="1">
    <citation type="submission" date="2018-12" db="EMBL/GenBank/DDBJ databases">
        <title>A novel vanA-carrying plasmid in a clinical isolate of Enterococcus avium.</title>
        <authorList>
            <person name="Bernasconi O.J."/>
            <person name="Luzzaro F."/>
            <person name="Endimiani A."/>
        </authorList>
    </citation>
    <scope>NUCLEOTIDE SEQUENCE [LARGE SCALE GENOMIC DNA]</scope>
    <source>
        <strain evidence="3 4">LC0559/18</strain>
    </source>
</reference>
<dbReference type="Proteomes" id="UP000288388">
    <property type="component" value="Unassembled WGS sequence"/>
</dbReference>
<feature type="region of interest" description="Disordered" evidence="1">
    <location>
        <begin position="33"/>
        <end position="79"/>
    </location>
</feature>
<dbReference type="InterPro" id="IPR027994">
    <property type="entry name" value="WxL_dom"/>
</dbReference>
<dbReference type="Pfam" id="PF13731">
    <property type="entry name" value="WxL"/>
    <property type="match status" value="1"/>
</dbReference>
<gene>
    <name evidence="3" type="ORF">EK398_03435</name>
</gene>
<proteinExistence type="predicted"/>
<evidence type="ECO:0000313" key="3">
    <source>
        <dbReference type="EMBL" id="RVU93990.1"/>
    </source>
</evidence>
<evidence type="ECO:0000256" key="1">
    <source>
        <dbReference type="SAM" id="MobiDB-lite"/>
    </source>
</evidence>
<comment type="caution">
    <text evidence="3">The sequence shown here is derived from an EMBL/GenBank/DDBJ whole genome shotgun (WGS) entry which is preliminary data.</text>
</comment>
<accession>A0A437UK16</accession>
<feature type="signal peptide" evidence="2">
    <location>
        <begin position="1"/>
        <end position="26"/>
    </location>
</feature>
<dbReference type="RefSeq" id="WP_127978286.1">
    <property type="nucleotide sequence ID" value="NZ_CAAKNX010000090.1"/>
</dbReference>
<name>A0A437UK16_ENTAV</name>
<evidence type="ECO:0000256" key="2">
    <source>
        <dbReference type="SAM" id="SignalP"/>
    </source>
</evidence>
<keyword evidence="2" id="KW-0732">Signal</keyword>
<feature type="chain" id="PRO_5043837186" evidence="2">
    <location>
        <begin position="27"/>
        <end position="259"/>
    </location>
</feature>
<sequence length="259" mass="28629">MRAVTKFIITAASLSIFASTQTAAHAQEQFYPSEGDVGFTSGNEITPPVDPNDPDPNKPIRPIDPTNPNGPKPGTPGPLSVDFVSSLDFGEQEITNKDRTYYARAQRYVDTEYLSPNYVQVTDTRGEYTGWQLLVRQTNQFHAEKAAKYHTLTGARITLKNPESASVSDSPAPVLNPRIYLEGDNRSNVVMQASENAGIGTWVNRWGTVEWVEEKDQEDKVKEIPVIKSVELSLPGKTPKEAVNYSTNLVWTLTSSPID</sequence>
<organism evidence="3 4">
    <name type="scientific">Enterococcus avium</name>
    <name type="common">Streptococcus avium</name>
    <dbReference type="NCBI Taxonomy" id="33945"/>
    <lineage>
        <taxon>Bacteria</taxon>
        <taxon>Bacillati</taxon>
        <taxon>Bacillota</taxon>
        <taxon>Bacilli</taxon>
        <taxon>Lactobacillales</taxon>
        <taxon>Enterococcaceae</taxon>
        <taxon>Enterococcus</taxon>
    </lineage>
</organism>
<dbReference type="EMBL" id="RYZS01000001">
    <property type="protein sequence ID" value="RVU93990.1"/>
    <property type="molecule type" value="Genomic_DNA"/>
</dbReference>
<dbReference type="AlphaFoldDB" id="A0A437UK16"/>
<protein>
    <submittedName>
        <fullName evidence="3">WxL domain-containing protein</fullName>
    </submittedName>
</protein>
<evidence type="ECO:0000313" key="4">
    <source>
        <dbReference type="Proteomes" id="UP000288388"/>
    </source>
</evidence>